<dbReference type="EMBL" id="LDPH01000032">
    <property type="protein sequence ID" value="KLV22223.1"/>
    <property type="molecule type" value="Genomic_DNA"/>
</dbReference>
<gene>
    <name evidence="1" type="ORF">ABW02_21795</name>
</gene>
<dbReference type="PATRIC" id="fig|1397.4.peg.3481"/>
<name>A0A0J1I8D3_NIACI</name>
<sequence>MTLSTQFMTMLAMVSMGLFFGISLDTYQYFLKRPKRKRSIVFIHDILFWVLQALLMFYVLFLVNKGEVRIYLALALLLGFAMYKSLFQTLYLQLLKGIISFCVHAYRFLLRIGVNIVYKPIKSIIFFLLSIIIALGKGLMALVNGIIRTLRFIIGILFKPIEWLLSLLWLIVPKKGKLFVERIFNKLAGYYFEIKNYLKQWMAKRKK</sequence>
<evidence type="ECO:0000313" key="2">
    <source>
        <dbReference type="Proteomes" id="UP000036045"/>
    </source>
</evidence>
<keyword evidence="2" id="KW-1185">Reference proteome</keyword>
<accession>A0A0J1I8D3</accession>
<dbReference type="GeneID" id="56347197"/>
<evidence type="ECO:0000313" key="1">
    <source>
        <dbReference type="EMBL" id="KLV22223.1"/>
    </source>
</evidence>
<reference evidence="1 2" key="1">
    <citation type="submission" date="2015-05" db="EMBL/GenBank/DDBJ databases">
        <title>Whole genome sequence and identification of bacterial endophytes from Costus igneus.</title>
        <authorList>
            <person name="Lee Y.P."/>
            <person name="Gan H.M."/>
            <person name="Eng W."/>
            <person name="Wheatley M.S."/>
            <person name="Caraballo A."/>
            <person name="Polter S."/>
            <person name="Savka M.A."/>
            <person name="Hudson A.O."/>
        </authorList>
    </citation>
    <scope>NUCLEOTIDE SEQUENCE [LARGE SCALE GENOMIC DNA]</scope>
    <source>
        <strain evidence="1 2">RIT379</strain>
    </source>
</reference>
<dbReference type="OrthoDB" id="1653819at2"/>
<keyword evidence="1" id="KW-0946">Virion</keyword>
<keyword evidence="1" id="KW-0167">Capsid protein</keyword>
<proteinExistence type="predicted"/>
<dbReference type="Pfam" id="PF09578">
    <property type="entry name" value="Spore_YabQ"/>
    <property type="match status" value="1"/>
</dbReference>
<protein>
    <submittedName>
        <fullName evidence="1">Spore coat protein</fullName>
    </submittedName>
</protein>
<dbReference type="InterPro" id="IPR019074">
    <property type="entry name" value="YabQ"/>
</dbReference>
<comment type="caution">
    <text evidence="1">The sequence shown here is derived from an EMBL/GenBank/DDBJ whole genome shotgun (WGS) entry which is preliminary data.</text>
</comment>
<dbReference type="RefSeq" id="WP_047944383.1">
    <property type="nucleotide sequence ID" value="NZ_CP053989.1"/>
</dbReference>
<dbReference type="Proteomes" id="UP000036045">
    <property type="component" value="Unassembled WGS sequence"/>
</dbReference>
<organism evidence="1 2">
    <name type="scientific">Niallia circulans</name>
    <name type="common">Bacillus circulans</name>
    <dbReference type="NCBI Taxonomy" id="1397"/>
    <lineage>
        <taxon>Bacteria</taxon>
        <taxon>Bacillati</taxon>
        <taxon>Bacillota</taxon>
        <taxon>Bacilli</taxon>
        <taxon>Bacillales</taxon>
        <taxon>Bacillaceae</taxon>
        <taxon>Niallia</taxon>
    </lineage>
</organism>
<dbReference type="NCBIfam" id="TIGR02893">
    <property type="entry name" value="spore_yabQ"/>
    <property type="match status" value="1"/>
</dbReference>
<dbReference type="AlphaFoldDB" id="A0A0J1I8D3"/>